<dbReference type="AlphaFoldDB" id="A0A167YPP7"/>
<feature type="region of interest" description="Disordered" evidence="1">
    <location>
        <begin position="107"/>
        <end position="126"/>
    </location>
</feature>
<comment type="caution">
    <text evidence="3">The sequence shown here is derived from an EMBL/GenBank/DDBJ whole genome shotgun (WGS) entry which is preliminary data.</text>
</comment>
<dbReference type="Pfam" id="PF00117">
    <property type="entry name" value="GATase"/>
    <property type="match status" value="1"/>
</dbReference>
<dbReference type="InterPro" id="IPR044992">
    <property type="entry name" value="ChyE-like"/>
</dbReference>
<evidence type="ECO:0000259" key="2">
    <source>
        <dbReference type="Pfam" id="PF00117"/>
    </source>
</evidence>
<dbReference type="PANTHER" id="PTHR42695:SF5">
    <property type="entry name" value="GLUTAMINE AMIDOTRANSFERASE YLR126C-RELATED"/>
    <property type="match status" value="1"/>
</dbReference>
<dbReference type="SUPFAM" id="SSF52317">
    <property type="entry name" value="Class I glutamine amidotransferase-like"/>
    <property type="match status" value="1"/>
</dbReference>
<dbReference type="Proteomes" id="UP000076874">
    <property type="component" value="Unassembled WGS sequence"/>
</dbReference>
<protein>
    <submittedName>
        <fullName evidence="3">Glutamine amidotransferase class 1</fullName>
    </submittedName>
</protein>
<name>A0A167YPP7_9HYPO</name>
<dbReference type="STRING" id="1081102.A0A167YPP7"/>
<accession>A0A167YPP7</accession>
<dbReference type="CDD" id="cd01741">
    <property type="entry name" value="GATase1_1"/>
    <property type="match status" value="1"/>
</dbReference>
<keyword evidence="3" id="KW-0808">Transferase</keyword>
<keyword evidence="3" id="KW-0315">Glutamine amidotransferase</keyword>
<evidence type="ECO:0000313" key="4">
    <source>
        <dbReference type="Proteomes" id="UP000076874"/>
    </source>
</evidence>
<feature type="domain" description="Glutamine amidotransferase" evidence="2">
    <location>
        <begin position="133"/>
        <end position="227"/>
    </location>
</feature>
<dbReference type="InterPro" id="IPR017926">
    <property type="entry name" value="GATASE"/>
</dbReference>
<organism evidence="3 4">
    <name type="scientific">Niveomyces insectorum RCEF 264</name>
    <dbReference type="NCBI Taxonomy" id="1081102"/>
    <lineage>
        <taxon>Eukaryota</taxon>
        <taxon>Fungi</taxon>
        <taxon>Dikarya</taxon>
        <taxon>Ascomycota</taxon>
        <taxon>Pezizomycotina</taxon>
        <taxon>Sordariomycetes</taxon>
        <taxon>Hypocreomycetidae</taxon>
        <taxon>Hypocreales</taxon>
        <taxon>Cordycipitaceae</taxon>
        <taxon>Niveomyces</taxon>
    </lineage>
</organism>
<dbReference type="InterPro" id="IPR029062">
    <property type="entry name" value="Class_I_gatase-like"/>
</dbReference>
<dbReference type="Gene3D" id="3.40.50.880">
    <property type="match status" value="1"/>
</dbReference>
<dbReference type="PANTHER" id="PTHR42695">
    <property type="entry name" value="GLUTAMINE AMIDOTRANSFERASE YLR126C-RELATED"/>
    <property type="match status" value="1"/>
</dbReference>
<keyword evidence="4" id="KW-1185">Reference proteome</keyword>
<evidence type="ECO:0000256" key="1">
    <source>
        <dbReference type="SAM" id="MobiDB-lite"/>
    </source>
</evidence>
<dbReference type="EMBL" id="AZHD01000002">
    <property type="protein sequence ID" value="OAA66548.1"/>
    <property type="molecule type" value="Genomic_DNA"/>
</dbReference>
<gene>
    <name evidence="3" type="ORF">SPI_01124</name>
</gene>
<reference evidence="3 4" key="1">
    <citation type="journal article" date="2016" name="Genome Biol. Evol.">
        <title>Divergent and convergent evolution of fungal pathogenicity.</title>
        <authorList>
            <person name="Shang Y."/>
            <person name="Xiao G."/>
            <person name="Zheng P."/>
            <person name="Cen K."/>
            <person name="Zhan S."/>
            <person name="Wang C."/>
        </authorList>
    </citation>
    <scope>NUCLEOTIDE SEQUENCE [LARGE SCALE GENOMIC DNA]</scope>
    <source>
        <strain evidence="3 4">RCEF 264</strain>
    </source>
</reference>
<dbReference type="GO" id="GO:0005829">
    <property type="term" value="C:cytosol"/>
    <property type="evidence" value="ECO:0007669"/>
    <property type="project" value="TreeGrafter"/>
</dbReference>
<evidence type="ECO:0000313" key="3">
    <source>
        <dbReference type="EMBL" id="OAA66548.1"/>
    </source>
</evidence>
<dbReference type="PROSITE" id="PS51273">
    <property type="entry name" value="GATASE_TYPE_1"/>
    <property type="match status" value="1"/>
</dbReference>
<dbReference type="OrthoDB" id="92161at2759"/>
<dbReference type="GO" id="GO:0016740">
    <property type="term" value="F:transferase activity"/>
    <property type="evidence" value="ECO:0007669"/>
    <property type="project" value="UniProtKB-KW"/>
</dbReference>
<dbReference type="GO" id="GO:0005634">
    <property type="term" value="C:nucleus"/>
    <property type="evidence" value="ECO:0007669"/>
    <property type="project" value="TreeGrafter"/>
</dbReference>
<proteinExistence type="predicted"/>
<sequence length="276" mass="29260">MGSQSEVRPLRLAILMADTPLPRTQAAFQTYGGVFIDLFRRALAPTPLESVFTITTHDVVSDGFEAAYPDLAAVDAILITGSRHDSFANTPWIEELVAFTRRALATTAAPPPPPGGAGADGGEHGNRPHPVRVLGICFGHQICARALGAPVQRSPTGWEVSVTDVTLSPEGTAFFGQDTLKIHQMHRDAVLAYPPGAVPLAATTICPVQGMLLPGRAVTVQGHPEFTGPIVREILEARHAAGVIGDDLYGPGIDRVDGKHDGEAIARAFVKFLRDA</sequence>